<feature type="region of interest" description="Disordered" evidence="4">
    <location>
        <begin position="646"/>
        <end position="672"/>
    </location>
</feature>
<dbReference type="InterPro" id="IPR000719">
    <property type="entry name" value="Prot_kinase_dom"/>
</dbReference>
<evidence type="ECO:0000259" key="5">
    <source>
        <dbReference type="PROSITE" id="PS50011"/>
    </source>
</evidence>
<evidence type="ECO:0000256" key="2">
    <source>
        <dbReference type="ARBA" id="ARBA00022840"/>
    </source>
</evidence>
<keyword evidence="2 3" id="KW-0067">ATP-binding</keyword>
<protein>
    <recommendedName>
        <fullName evidence="5">Protein kinase domain-containing protein</fullName>
    </recommendedName>
</protein>
<dbReference type="GO" id="GO:0004672">
    <property type="term" value="F:protein kinase activity"/>
    <property type="evidence" value="ECO:0007669"/>
    <property type="project" value="InterPro"/>
</dbReference>
<dbReference type="Gene3D" id="1.10.510.10">
    <property type="entry name" value="Transferase(Phosphotransferase) domain 1"/>
    <property type="match status" value="1"/>
</dbReference>
<gene>
    <name evidence="6" type="ORF">CVT24_012939</name>
</gene>
<dbReference type="STRING" id="181874.A0A409W6F9"/>
<feature type="binding site" evidence="3">
    <location>
        <position position="1342"/>
    </location>
    <ligand>
        <name>ATP</name>
        <dbReference type="ChEBI" id="CHEBI:30616"/>
    </ligand>
</feature>
<dbReference type="Proteomes" id="UP000284842">
    <property type="component" value="Unassembled WGS sequence"/>
</dbReference>
<dbReference type="PROSITE" id="PS50011">
    <property type="entry name" value="PROTEIN_KINASE_DOM"/>
    <property type="match status" value="1"/>
</dbReference>
<feature type="region of interest" description="Disordered" evidence="4">
    <location>
        <begin position="439"/>
        <end position="466"/>
    </location>
</feature>
<feature type="region of interest" description="Disordered" evidence="4">
    <location>
        <begin position="63"/>
        <end position="84"/>
    </location>
</feature>
<evidence type="ECO:0000313" key="6">
    <source>
        <dbReference type="EMBL" id="PPQ74094.1"/>
    </source>
</evidence>
<reference evidence="6 7" key="1">
    <citation type="journal article" date="2018" name="Evol. Lett.">
        <title>Horizontal gene cluster transfer increased hallucinogenic mushroom diversity.</title>
        <authorList>
            <person name="Reynolds H.T."/>
            <person name="Vijayakumar V."/>
            <person name="Gluck-Thaler E."/>
            <person name="Korotkin H.B."/>
            <person name="Matheny P.B."/>
            <person name="Slot J.C."/>
        </authorList>
    </citation>
    <scope>NUCLEOTIDE SEQUENCE [LARGE SCALE GENOMIC DNA]</scope>
    <source>
        <strain evidence="6 7">2629</strain>
    </source>
</reference>
<dbReference type="EMBL" id="NHTK01005777">
    <property type="protein sequence ID" value="PPQ74094.1"/>
    <property type="molecule type" value="Genomic_DNA"/>
</dbReference>
<feature type="compositionally biased region" description="Basic and acidic residues" evidence="4">
    <location>
        <begin position="660"/>
        <end position="672"/>
    </location>
</feature>
<evidence type="ECO:0000256" key="1">
    <source>
        <dbReference type="ARBA" id="ARBA00022741"/>
    </source>
</evidence>
<dbReference type="SUPFAM" id="SSF56112">
    <property type="entry name" value="Protein kinase-like (PK-like)"/>
    <property type="match status" value="2"/>
</dbReference>
<dbReference type="InterPro" id="IPR011009">
    <property type="entry name" value="Kinase-like_dom_sf"/>
</dbReference>
<evidence type="ECO:0000256" key="3">
    <source>
        <dbReference type="PROSITE-ProRule" id="PRU10141"/>
    </source>
</evidence>
<comment type="caution">
    <text evidence="6">The sequence shown here is derived from an EMBL/GenBank/DDBJ whole genome shotgun (WGS) entry which is preliminary data.</text>
</comment>
<dbReference type="GO" id="GO:0005524">
    <property type="term" value="F:ATP binding"/>
    <property type="evidence" value="ECO:0007669"/>
    <property type="project" value="UniProtKB-UniRule"/>
</dbReference>
<name>A0A409W6F9_9AGAR</name>
<evidence type="ECO:0000313" key="7">
    <source>
        <dbReference type="Proteomes" id="UP000284842"/>
    </source>
</evidence>
<feature type="region of interest" description="Disordered" evidence="4">
    <location>
        <begin position="575"/>
        <end position="601"/>
    </location>
</feature>
<keyword evidence="1 3" id="KW-0547">Nucleotide-binding</keyword>
<dbReference type="InParanoid" id="A0A409W6F9"/>
<dbReference type="PROSITE" id="PS00107">
    <property type="entry name" value="PROTEIN_KINASE_ATP"/>
    <property type="match status" value="1"/>
</dbReference>
<proteinExistence type="predicted"/>
<feature type="region of interest" description="Disordered" evidence="4">
    <location>
        <begin position="1203"/>
        <end position="1233"/>
    </location>
</feature>
<keyword evidence="7" id="KW-1185">Reference proteome</keyword>
<dbReference type="InterPro" id="IPR008271">
    <property type="entry name" value="Ser/Thr_kinase_AS"/>
</dbReference>
<feature type="compositionally biased region" description="Low complexity" evidence="4">
    <location>
        <begin position="74"/>
        <end position="84"/>
    </location>
</feature>
<sequence length="1506" mass="167574">MDRFNPTGSVTGYSGTSSDWALPSGIPTISYNIDHFTLAGSVTGYPGTSSDWAFPPGNPAISYSTDSTDCPNPAGSATSNAGTSSEWTSYSGNFPIIPYNYHSSSKITHALQTQPLGRIPKLQPDSYSRRAVPVHQPNALLDQIQHFLQHTKPPIFIAAPEHTASTGTRRPKHFDLHLHEQLRLNHVRFCDNLLQGIIEPTESRLHRLVEEDFFNEHRAPVEGLHVHQLPKKHSVNNEEELTAALNSGILKAAIAVAIILVLQTVPADLDKELKPWWGILPTLQGTAKPDIIVQFHSELSSFPLLKDVSSRLKSCGMENFLLMECKSLTAGTFDVLEAITTDPWPGWICCEDQIDELTLLTCKSDSKRSHGHRTSGINGDIVVTGDLGSLGTDALTPPDNYGKDLDQLKPNRGKQNVTATQSESLRTEGATYARVFGLSGSNDNDPIPTRVRGPQDSENGRSSSAAQTDCIIPTLQKKALYIRQQIWAELVFHNATYILLVCGNAYAVGIRHRATQTLYISHAVRMGDKTIPFGLLLTSLVIASYEDAVFRADLMVMTRVATQVPGVLPVLPQNIKSSSSNGRTSDQPITQASPTSRRWSEQDFQNLRESPFIFVRLGQHVPPTANLNASKGYGKFVRVNPLLPNNSAPTTSPLPPTMFHEPKGKQKAHVQDGQDNNSDDFYFDSIGNQSGRGLKIWFVNAFTSKYAFQGEMVMKLVGPGDRDELIREYLIYQALSESGVQAAVKVYGYYTYNVAKPVGSMQDETLYTAILMEYGGIPLSDAKGPTVPQSARTSTNMMDYMVAVKELHGKGYLHKRLDPCHLLFNSQGSSASGRSNGVVRLIGLRSSADRSQFQAAPEYGDGYQPTLNSPLRFIDRHLSPKLALKRVVLVDSLAHDLDDAIRPEFWNFLKVNDIFPPKYELPSFGNRSMSSVNEPRSLRRNYHSQIGRFAEVFASKLYVHPNQTSGESVFGLLDYSTTSQYLHEANLFILTDASEEDFGDFNLEKEVAEKVEPSTTAKLKHLRNKYEGLASFHFLPPCPASERIITEMALFKPEDWLVSAVESPISLPTKMDCKPLDSPAAWWSRYGSYGQPEANSKVQVEPKSAANRKKTVWIPPHCSRRNANYKPETSHFLQRAWCRAVENDATFIIIHDGNRERIGIRQRSTNTLFVSSVISPLQMGYMRLHFSLYAAIVKDALERTRVPGPEVTENRGRKRKQVDALPTQRRSKRLKGEAAAGHSLGSLFSVDKEIASRHTLLVSFNFGAYRSPAPSAFLRTLPSCHPDFISQPFSKPKANATRHLSKCIHFIATEKLGHGATGTVYRGTIQLWTDSGDAVEENAVIKIPLGTICTPSGHLSDNKEPYAYRIPEEYQKYEKLFRGGVKSGVPKVHGVFQDAETGTVALLMQDVGMDLLRRERTVFGKPGSYQITLSEAEFNSLSRIVKIINMAGVIHGDVKPNNITIDTSGKLYFIDFDRAQCITRPERYEYMDSEDTYILQTIYNRKWQHY</sequence>
<organism evidence="6 7">
    <name type="scientific">Panaeolus cyanescens</name>
    <dbReference type="NCBI Taxonomy" id="181874"/>
    <lineage>
        <taxon>Eukaryota</taxon>
        <taxon>Fungi</taxon>
        <taxon>Dikarya</taxon>
        <taxon>Basidiomycota</taxon>
        <taxon>Agaricomycotina</taxon>
        <taxon>Agaricomycetes</taxon>
        <taxon>Agaricomycetidae</taxon>
        <taxon>Agaricales</taxon>
        <taxon>Agaricineae</taxon>
        <taxon>Galeropsidaceae</taxon>
        <taxon>Panaeolus</taxon>
    </lineage>
</organism>
<dbReference type="PROSITE" id="PS00108">
    <property type="entry name" value="PROTEIN_KINASE_ST"/>
    <property type="match status" value="1"/>
</dbReference>
<dbReference type="InterPro" id="IPR017441">
    <property type="entry name" value="Protein_kinase_ATP_BS"/>
</dbReference>
<dbReference type="OrthoDB" id="2521594at2759"/>
<dbReference type="Pfam" id="PF06293">
    <property type="entry name" value="Kdo"/>
    <property type="match status" value="1"/>
</dbReference>
<accession>A0A409W6F9</accession>
<feature type="domain" description="Protein kinase" evidence="5">
    <location>
        <begin position="1306"/>
        <end position="1506"/>
    </location>
</feature>
<evidence type="ECO:0000256" key="4">
    <source>
        <dbReference type="SAM" id="MobiDB-lite"/>
    </source>
</evidence>